<dbReference type="GO" id="GO:0008270">
    <property type="term" value="F:zinc ion binding"/>
    <property type="evidence" value="ECO:0007669"/>
    <property type="project" value="InterPro"/>
</dbReference>
<comment type="caution">
    <text evidence="4">The sequence shown here is derived from an EMBL/GenBank/DDBJ whole genome shotgun (WGS) entry which is preliminary data.</text>
</comment>
<evidence type="ECO:0000313" key="4">
    <source>
        <dbReference type="EMBL" id="TRM67437.1"/>
    </source>
</evidence>
<dbReference type="EMBL" id="VDMD01000002">
    <property type="protein sequence ID" value="TRM67437.1"/>
    <property type="molecule type" value="Genomic_DNA"/>
</dbReference>
<evidence type="ECO:0000259" key="3">
    <source>
        <dbReference type="PROSITE" id="PS50048"/>
    </source>
</evidence>
<dbReference type="PROSITE" id="PS00463">
    <property type="entry name" value="ZN2_CY6_FUNGAL_1"/>
    <property type="match status" value="1"/>
</dbReference>
<dbReference type="CDD" id="cd12148">
    <property type="entry name" value="fungal_TF_MHR"/>
    <property type="match status" value="1"/>
</dbReference>
<dbReference type="AlphaFoldDB" id="A0A550CRL8"/>
<dbReference type="Gene3D" id="4.10.240.10">
    <property type="entry name" value="Zn(2)-C6 fungal-type DNA-binding domain"/>
    <property type="match status" value="1"/>
</dbReference>
<gene>
    <name evidence="4" type="ORF">BD626DRAFT_478787</name>
</gene>
<dbReference type="PANTHER" id="PTHR31668">
    <property type="entry name" value="GLUCOSE TRANSPORT TRANSCRIPTION REGULATOR RGT1-RELATED-RELATED"/>
    <property type="match status" value="1"/>
</dbReference>
<dbReference type="InterPro" id="IPR036864">
    <property type="entry name" value="Zn2-C6_fun-type_DNA-bd_sf"/>
</dbReference>
<dbReference type="InterPro" id="IPR050797">
    <property type="entry name" value="Carb_Metab_Trans_Reg"/>
</dbReference>
<reference evidence="4 5" key="1">
    <citation type="journal article" date="2019" name="New Phytol.">
        <title>Comparative genomics reveals unique wood-decay strategies and fruiting body development in the Schizophyllaceae.</title>
        <authorList>
            <person name="Almasi E."/>
            <person name="Sahu N."/>
            <person name="Krizsan K."/>
            <person name="Balint B."/>
            <person name="Kovacs G.M."/>
            <person name="Kiss B."/>
            <person name="Cseklye J."/>
            <person name="Drula E."/>
            <person name="Henrissat B."/>
            <person name="Nagy I."/>
            <person name="Chovatia M."/>
            <person name="Adam C."/>
            <person name="LaButti K."/>
            <person name="Lipzen A."/>
            <person name="Riley R."/>
            <person name="Grigoriev I.V."/>
            <person name="Nagy L.G."/>
        </authorList>
    </citation>
    <scope>NUCLEOTIDE SEQUENCE [LARGE SCALE GENOMIC DNA]</scope>
    <source>
        <strain evidence="4 5">NL-1724</strain>
    </source>
</reference>
<dbReference type="OrthoDB" id="2915254at2759"/>
<keyword evidence="5" id="KW-1185">Reference proteome</keyword>
<name>A0A550CRL8_9AGAR</name>
<dbReference type="GO" id="GO:0000981">
    <property type="term" value="F:DNA-binding transcription factor activity, RNA polymerase II-specific"/>
    <property type="evidence" value="ECO:0007669"/>
    <property type="project" value="InterPro"/>
</dbReference>
<accession>A0A550CRL8</accession>
<organism evidence="4 5">
    <name type="scientific">Schizophyllum amplum</name>
    <dbReference type="NCBI Taxonomy" id="97359"/>
    <lineage>
        <taxon>Eukaryota</taxon>
        <taxon>Fungi</taxon>
        <taxon>Dikarya</taxon>
        <taxon>Basidiomycota</taxon>
        <taxon>Agaricomycotina</taxon>
        <taxon>Agaricomycetes</taxon>
        <taxon>Agaricomycetidae</taxon>
        <taxon>Agaricales</taxon>
        <taxon>Schizophyllaceae</taxon>
        <taxon>Schizophyllum</taxon>
    </lineage>
</organism>
<protein>
    <recommendedName>
        <fullName evidence="3">Zn(2)-C6 fungal-type domain-containing protein</fullName>
    </recommendedName>
</protein>
<dbReference type="STRING" id="97359.A0A550CRL8"/>
<evidence type="ECO:0000256" key="1">
    <source>
        <dbReference type="ARBA" id="ARBA00023242"/>
    </source>
</evidence>
<proteinExistence type="predicted"/>
<dbReference type="CDD" id="cd00067">
    <property type="entry name" value="GAL4"/>
    <property type="match status" value="1"/>
</dbReference>
<evidence type="ECO:0000313" key="5">
    <source>
        <dbReference type="Proteomes" id="UP000320762"/>
    </source>
</evidence>
<dbReference type="Proteomes" id="UP000320762">
    <property type="component" value="Unassembled WGS sequence"/>
</dbReference>
<feature type="region of interest" description="Disordered" evidence="2">
    <location>
        <begin position="57"/>
        <end position="105"/>
    </location>
</feature>
<feature type="domain" description="Zn(2)-C6 fungal-type" evidence="3">
    <location>
        <begin position="18"/>
        <end position="50"/>
    </location>
</feature>
<evidence type="ECO:0000256" key="2">
    <source>
        <dbReference type="SAM" id="MobiDB-lite"/>
    </source>
</evidence>
<dbReference type="PROSITE" id="PS50048">
    <property type="entry name" value="ZN2_CY6_FUNGAL_2"/>
    <property type="match status" value="1"/>
</dbReference>
<dbReference type="Pfam" id="PF00172">
    <property type="entry name" value="Zn_clus"/>
    <property type="match status" value="1"/>
</dbReference>
<dbReference type="InterPro" id="IPR001138">
    <property type="entry name" value="Zn2Cys6_DnaBD"/>
</dbReference>
<keyword evidence="1" id="KW-0539">Nucleus</keyword>
<sequence length="678" mass="73038">MESHSPEPASDGKKKKTACDYCKAKRVICHPQTDGKPCPRCVEKGVECTTTILPKRTRGKGKKTLAKEAAAAGLPLPLPSKKTESRPVSRAASSSTLTIHETPEPPPLIVPSTLMREALDIFVRFPPSQNPLFSVDTLRESLEQVKWDSTKLDPSRRVLAHCILAFSSLVSVDPYYIGCDERGAPFPDRLMPWDALNHNGKSSASAGSTLGGLDVAEIGRRRKVVSHRLHIEATRLAEREGIATNASAENAASCFLLDCIDSTDPSTYTMAWSAAFIWNFRTLAESGELEWQFAVTPLEAHIIRVQWRGSFLAIAMYALSIDKTLPFTVHDEELICGPSHVSFEDALARASSLPPEPAVTVLMNSLITRAIRLARDCLETISGAAARRRQFNEVAALRMISAVELFQSSANRLRAYLVSLGSGPNLRICLHANAHALGTLAVALHRALDARAAESGLLDAAAAQRLAAQRRVAKALAVRAVVKGSMDIRAAMSPYRLRFKQFTGLDAWAKVLIGDRSGAAGADERAEALVRLRDIIKFSTYAGVDMHSTVAAIDVELDVIRAGSGTQADDASWEGSNPWSGFSMDANANAVHQNANQTHSSNAGGMHANASGMNSGFMSRNANAMENSVGMDGGSRLPWEGNQGFNAGMDNLYAADPLMMEGLFNNMYMPNNGGSAGP</sequence>
<dbReference type="SUPFAM" id="SSF57701">
    <property type="entry name" value="Zn2/Cys6 DNA-binding domain"/>
    <property type="match status" value="1"/>
</dbReference>